<evidence type="ECO:0000313" key="3">
    <source>
        <dbReference type="EMBL" id="PIR98175.1"/>
    </source>
</evidence>
<sequence>MKKITEKQIYTSVIGILLIIISGGAYYYSDLYQKKISLELRVSELEDTLGITEENLSQKEEDLLAEKERVGSLAEEVQNIVGTVGILDKLSKTDKELLQKYSKVYFLNEHYVPSNLSSIPLVHLYNESVAQQIHSRVWPYLEDLILAAADDGVTLWINSAYRSFGTQSTLKARYTTVYGSGANTFSADQGYSEHQLGTTIDFTTKGIGGGVDGFEKTPAYTWLLENAYKYGFALSYPEGNAYYVFEPWHWRFVGQELATYLHKTNKNFYDEDQRKINEYLVKIFD</sequence>
<name>A0A2H0VGE3_9BACT</name>
<dbReference type="PANTHER" id="PTHR34385:SF1">
    <property type="entry name" value="PEPTIDOGLYCAN L-ALANYL-D-GLUTAMATE ENDOPEPTIDASE CWLK"/>
    <property type="match status" value="1"/>
</dbReference>
<dbReference type="Proteomes" id="UP000231466">
    <property type="component" value="Unassembled WGS sequence"/>
</dbReference>
<dbReference type="InterPro" id="IPR058193">
    <property type="entry name" value="VanY/YodJ_core_dom"/>
</dbReference>
<evidence type="ECO:0000259" key="2">
    <source>
        <dbReference type="Pfam" id="PF02557"/>
    </source>
</evidence>
<reference evidence="4" key="1">
    <citation type="submission" date="2017-09" db="EMBL/GenBank/DDBJ databases">
        <title>Depth-based differentiation of microbial function through sediment-hosted aquifers and enrichment of novel symbionts in the deep terrestrial subsurface.</title>
        <authorList>
            <person name="Probst A.J."/>
            <person name="Ladd B."/>
            <person name="Jarett J.K."/>
            <person name="Geller-Mcgrath D.E."/>
            <person name="Sieber C.M.K."/>
            <person name="Emerson J.B."/>
            <person name="Anantharaman K."/>
            <person name="Thomas B.C."/>
            <person name="Malmstrom R."/>
            <person name="Stieglmeier M."/>
            <person name="Klingl A."/>
            <person name="Woyke T."/>
            <person name="Ryan C.M."/>
            <person name="Banfield J.F."/>
        </authorList>
    </citation>
    <scope>NUCLEOTIDE SEQUENCE [LARGE SCALE GENOMIC DNA]</scope>
</reference>
<dbReference type="CDD" id="cd14852">
    <property type="entry name" value="LD-carboxypeptidase"/>
    <property type="match status" value="1"/>
</dbReference>
<dbReference type="GO" id="GO:0008233">
    <property type="term" value="F:peptidase activity"/>
    <property type="evidence" value="ECO:0007669"/>
    <property type="project" value="InterPro"/>
</dbReference>
<comment type="caution">
    <text evidence="3">The sequence shown here is derived from an EMBL/GenBank/DDBJ whole genome shotgun (WGS) entry which is preliminary data.</text>
</comment>
<gene>
    <name evidence="3" type="ORF">COT89_00470</name>
</gene>
<dbReference type="Gene3D" id="3.30.1380.10">
    <property type="match status" value="1"/>
</dbReference>
<feature type="domain" description="D-alanyl-D-alanine carboxypeptidase-like core" evidence="2">
    <location>
        <begin position="132"/>
        <end position="254"/>
    </location>
</feature>
<dbReference type="InterPro" id="IPR003709">
    <property type="entry name" value="VanY-like_core_dom"/>
</dbReference>
<keyword evidence="1" id="KW-0472">Membrane</keyword>
<accession>A0A2H0VGE3</accession>
<dbReference type="EMBL" id="PFAH01000002">
    <property type="protein sequence ID" value="PIR98175.1"/>
    <property type="molecule type" value="Genomic_DNA"/>
</dbReference>
<protein>
    <recommendedName>
        <fullName evidence="2">D-alanyl-D-alanine carboxypeptidase-like core domain-containing protein</fullName>
    </recommendedName>
</protein>
<dbReference type="InterPro" id="IPR052179">
    <property type="entry name" value="DD-CPase-like"/>
</dbReference>
<evidence type="ECO:0000256" key="1">
    <source>
        <dbReference type="SAM" id="Phobius"/>
    </source>
</evidence>
<proteinExistence type="predicted"/>
<dbReference type="Pfam" id="PF02557">
    <property type="entry name" value="VanY"/>
    <property type="match status" value="1"/>
</dbReference>
<organism evidence="3 4">
    <name type="scientific">Candidatus Colwellbacteria bacterium CG10_big_fil_rev_8_21_14_0_10_42_22</name>
    <dbReference type="NCBI Taxonomy" id="1974540"/>
    <lineage>
        <taxon>Bacteria</taxon>
        <taxon>Candidatus Colwelliibacteriota</taxon>
    </lineage>
</organism>
<feature type="transmembrane region" description="Helical" evidence="1">
    <location>
        <begin position="9"/>
        <end position="28"/>
    </location>
</feature>
<dbReference type="GO" id="GO:0006508">
    <property type="term" value="P:proteolysis"/>
    <property type="evidence" value="ECO:0007669"/>
    <property type="project" value="InterPro"/>
</dbReference>
<dbReference type="SUPFAM" id="SSF55166">
    <property type="entry name" value="Hedgehog/DD-peptidase"/>
    <property type="match status" value="1"/>
</dbReference>
<keyword evidence="1" id="KW-1133">Transmembrane helix</keyword>
<keyword evidence="1" id="KW-0812">Transmembrane</keyword>
<dbReference type="AlphaFoldDB" id="A0A2H0VGE3"/>
<evidence type="ECO:0000313" key="4">
    <source>
        <dbReference type="Proteomes" id="UP000231466"/>
    </source>
</evidence>
<dbReference type="InterPro" id="IPR009045">
    <property type="entry name" value="Zn_M74/Hedgehog-like"/>
</dbReference>
<dbReference type="PANTHER" id="PTHR34385">
    <property type="entry name" value="D-ALANYL-D-ALANINE CARBOXYPEPTIDASE"/>
    <property type="match status" value="1"/>
</dbReference>